<dbReference type="KEGG" id="vg:29081361"/>
<dbReference type="EMBL" id="KR052142">
    <property type="protein sequence ID" value="AKH49473.1"/>
    <property type="molecule type" value="Genomic_DNA"/>
</dbReference>
<evidence type="ECO:0000313" key="2">
    <source>
        <dbReference type="Proteomes" id="UP000203040"/>
    </source>
</evidence>
<name>A0A172B7U2_9CAUD</name>
<reference evidence="1 2" key="1">
    <citation type="submission" date="2015-04" db="EMBL/GenBank/DDBJ databases">
        <title>Bacteriophage vB_PaeP_fi6 - a new obligatorily lytic Pseudomonas aeruginosa podovirus active against pathogenic P. aeruginosa strains.</title>
        <authorList>
            <person name="Kwiatek M."/>
            <person name="Parasion S."/>
            <person name="Miziak L."/>
            <person name="Gryko R."/>
            <person name="Lobocka M.B."/>
        </authorList>
    </citation>
    <scope>NUCLEOTIDE SEQUENCE [LARGE SCALE GENOMIC DNA]</scope>
</reference>
<evidence type="ECO:0000313" key="1">
    <source>
        <dbReference type="EMBL" id="AKH49473.1"/>
    </source>
</evidence>
<protein>
    <submittedName>
        <fullName evidence="1">Uncharacterized protein</fullName>
    </submittedName>
</protein>
<accession>A0A172B7U2</accession>
<dbReference type="GeneID" id="29081361"/>
<sequence>MNSLFTCEVHHPFYTEAARQPASEEPMNQRVVSVVSETTTLTRQFFLGDDYPGEGPHTVAVLFFEFFAELVADHFSIERRLFSSASPPFRDWMYKHAS</sequence>
<dbReference type="Proteomes" id="UP000203040">
    <property type="component" value="Segment"/>
</dbReference>
<gene>
    <name evidence="1" type="ORF">vB_PaeP_fi6_030</name>
</gene>
<proteinExistence type="predicted"/>
<keyword evidence="2" id="KW-1185">Reference proteome</keyword>
<organism evidence="1 2">
    <name type="scientific">Pseudomonas phage vB_PaeP_MAG4</name>
    <dbReference type="NCBI Taxonomy" id="1639814"/>
    <lineage>
        <taxon>Viruses</taxon>
        <taxon>Duplodnaviria</taxon>
        <taxon>Heunggongvirae</taxon>
        <taxon>Uroviricota</taxon>
        <taxon>Caudoviricetes</taxon>
        <taxon>Schitoviridae</taxon>
        <taxon>Migulavirinae</taxon>
        <taxon>Litunavirus</taxon>
        <taxon>Litunavirus Mag4</taxon>
    </lineage>
</organism>
<dbReference type="RefSeq" id="YP_009290564.1">
    <property type="nucleotide sequence ID" value="NC_031104.1"/>
</dbReference>